<protein>
    <recommendedName>
        <fullName evidence="4">YggT family protein</fullName>
    </recommendedName>
</protein>
<dbReference type="InterPro" id="IPR003425">
    <property type="entry name" value="CCB3/YggT"/>
</dbReference>
<dbReference type="EMBL" id="LXWF01000022">
    <property type="protein sequence ID" value="ORC18908.1"/>
    <property type="molecule type" value="Genomic_DNA"/>
</dbReference>
<keyword evidence="1" id="KW-0812">Transmembrane</keyword>
<dbReference type="Proteomes" id="UP000192359">
    <property type="component" value="Unassembled WGS sequence"/>
</dbReference>
<organism evidence="2 3">
    <name type="scientific">Rothia nasimurium</name>
    <dbReference type="NCBI Taxonomy" id="85336"/>
    <lineage>
        <taxon>Bacteria</taxon>
        <taxon>Bacillati</taxon>
        <taxon>Actinomycetota</taxon>
        <taxon>Actinomycetes</taxon>
        <taxon>Micrococcales</taxon>
        <taxon>Micrococcaceae</taxon>
        <taxon>Rothia</taxon>
    </lineage>
</organism>
<reference evidence="2 3" key="1">
    <citation type="submission" date="2016-05" db="EMBL/GenBank/DDBJ databases">
        <title>Draft genome sequence of a porcine commensal Rothia nasimurium.</title>
        <authorList>
            <person name="Gaiser R.A."/>
            <person name="Van Baarlen P."/>
            <person name="Wells J.M."/>
        </authorList>
    </citation>
    <scope>NUCLEOTIDE SEQUENCE [LARGE SCALE GENOMIC DNA]</scope>
    <source>
        <strain evidence="2 3">PT-32</strain>
    </source>
</reference>
<feature type="transmembrane region" description="Helical" evidence="1">
    <location>
        <begin position="37"/>
        <end position="56"/>
    </location>
</feature>
<keyword evidence="3" id="KW-1185">Reference proteome</keyword>
<feature type="transmembrane region" description="Helical" evidence="1">
    <location>
        <begin position="68"/>
        <end position="91"/>
    </location>
</feature>
<accession>A0A1Y1RQX0</accession>
<comment type="caution">
    <text evidence="2">The sequence shown here is derived from an EMBL/GenBank/DDBJ whole genome shotgun (WGS) entry which is preliminary data.</text>
</comment>
<gene>
    <name evidence="2" type="ORF">A7979_02615</name>
</gene>
<evidence type="ECO:0000313" key="3">
    <source>
        <dbReference type="Proteomes" id="UP000192359"/>
    </source>
</evidence>
<evidence type="ECO:0008006" key="4">
    <source>
        <dbReference type="Google" id="ProtNLM"/>
    </source>
</evidence>
<sequence>MGYLVSLLAIALYLLIVTFMIRLVFDWVTMFARYWRPKGMTLILASFVYSVTDPLMNVTRRFIKPLNLGGISLDLGFMVLLVALGFGFMVLSRLTQTLS</sequence>
<evidence type="ECO:0000256" key="1">
    <source>
        <dbReference type="SAM" id="Phobius"/>
    </source>
</evidence>
<dbReference type="AlphaFoldDB" id="A0A1Y1RQX0"/>
<dbReference type="RefSeq" id="WP_083091774.1">
    <property type="nucleotide sequence ID" value="NZ_LXWF01000022.1"/>
</dbReference>
<feature type="transmembrane region" description="Helical" evidence="1">
    <location>
        <begin position="6"/>
        <end position="25"/>
    </location>
</feature>
<keyword evidence="1" id="KW-1133">Transmembrane helix</keyword>
<proteinExistence type="predicted"/>
<name>A0A1Y1RQX0_9MICC</name>
<dbReference type="GO" id="GO:0016020">
    <property type="term" value="C:membrane"/>
    <property type="evidence" value="ECO:0007669"/>
    <property type="project" value="InterPro"/>
</dbReference>
<keyword evidence="1" id="KW-0472">Membrane</keyword>
<evidence type="ECO:0000313" key="2">
    <source>
        <dbReference type="EMBL" id="ORC18908.1"/>
    </source>
</evidence>
<dbReference type="OrthoDB" id="3216131at2"/>
<dbReference type="Pfam" id="PF02325">
    <property type="entry name" value="CCB3_YggT"/>
    <property type="match status" value="1"/>
</dbReference>